<keyword evidence="3 7" id="KW-1003">Cell membrane</keyword>
<dbReference type="KEGG" id="rsa:RSal33209_0326"/>
<dbReference type="Pfam" id="PF09335">
    <property type="entry name" value="VTT_dom"/>
    <property type="match status" value="1"/>
</dbReference>
<dbReference type="GO" id="GO:0005886">
    <property type="term" value="C:plasma membrane"/>
    <property type="evidence" value="ECO:0007669"/>
    <property type="project" value="UniProtKB-SubCell"/>
</dbReference>
<dbReference type="EMBL" id="CP000910">
    <property type="protein sequence ID" value="ABY22082.1"/>
    <property type="molecule type" value="Genomic_DNA"/>
</dbReference>
<feature type="transmembrane region" description="Helical" evidence="7">
    <location>
        <begin position="177"/>
        <end position="197"/>
    </location>
</feature>
<feature type="transmembrane region" description="Helical" evidence="7">
    <location>
        <begin position="150"/>
        <end position="171"/>
    </location>
</feature>
<evidence type="ECO:0000256" key="5">
    <source>
        <dbReference type="ARBA" id="ARBA00022989"/>
    </source>
</evidence>
<feature type="transmembrane region" description="Helical" evidence="7">
    <location>
        <begin position="21"/>
        <end position="41"/>
    </location>
</feature>
<protein>
    <submittedName>
        <fullName evidence="10">DedA family protein</fullName>
    </submittedName>
</protein>
<comment type="similarity">
    <text evidence="2 7">Belongs to the DedA family.</text>
</comment>
<evidence type="ECO:0000256" key="4">
    <source>
        <dbReference type="ARBA" id="ARBA00022692"/>
    </source>
</evidence>
<evidence type="ECO:0000313" key="11">
    <source>
        <dbReference type="Proteomes" id="UP000002007"/>
    </source>
</evidence>
<evidence type="ECO:0000256" key="8">
    <source>
        <dbReference type="SAM" id="MobiDB-lite"/>
    </source>
</evidence>
<name>A9WKS4_RENSM</name>
<feature type="compositionally biased region" description="Polar residues" evidence="8">
    <location>
        <begin position="225"/>
        <end position="236"/>
    </location>
</feature>
<sequence>MDLIELFRGLNEMIAHSASQWWIVPLVTLFCLIDGFFIFLPSETAIVALAAVSLSTGEPNVWLLMAGGAIGAIIGDNIAYQLGRRIGTAGFKWMRRPKVAKAFDWARMELDKRGAVLILTARYIPVGRVAVNFTAGATQYPWRKFAAVDAVACVTWAAYSVGIGTFAGSWIKNNHLLGVGIAIVFAIIIGFLVDHLMKMFHKWLEKRSQKQAASVESDLVAEPSEANTKVSKTTVPSVEPGSNIP</sequence>
<organism evidence="10 11">
    <name type="scientific">Renibacterium salmoninarum (strain ATCC 33209 / DSM 20767 / JCM 11484 / NBRC 15589 / NCIMB 2235)</name>
    <dbReference type="NCBI Taxonomy" id="288705"/>
    <lineage>
        <taxon>Bacteria</taxon>
        <taxon>Bacillati</taxon>
        <taxon>Actinomycetota</taxon>
        <taxon>Actinomycetes</taxon>
        <taxon>Micrococcales</taxon>
        <taxon>Micrococcaceae</taxon>
        <taxon>Renibacterium</taxon>
    </lineage>
</organism>
<gene>
    <name evidence="10" type="ordered locus">RSal33209_0326</name>
</gene>
<dbReference type="STRING" id="288705.RSal33209_0326"/>
<dbReference type="AlphaFoldDB" id="A9WKS4"/>
<evidence type="ECO:0000256" key="7">
    <source>
        <dbReference type="RuleBase" id="RU367016"/>
    </source>
</evidence>
<accession>A9WKS4</accession>
<keyword evidence="4 7" id="KW-0812">Transmembrane</keyword>
<dbReference type="eggNOG" id="COG0586">
    <property type="taxonomic scope" value="Bacteria"/>
</dbReference>
<dbReference type="InterPro" id="IPR032818">
    <property type="entry name" value="DedA-like"/>
</dbReference>
<dbReference type="PANTHER" id="PTHR30353:SF0">
    <property type="entry name" value="TRANSMEMBRANE PROTEIN"/>
    <property type="match status" value="1"/>
</dbReference>
<evidence type="ECO:0000313" key="10">
    <source>
        <dbReference type="EMBL" id="ABY22082.1"/>
    </source>
</evidence>
<dbReference type="HOGENOM" id="CLU_044208_2_2_11"/>
<evidence type="ECO:0000256" key="6">
    <source>
        <dbReference type="ARBA" id="ARBA00023136"/>
    </source>
</evidence>
<feature type="region of interest" description="Disordered" evidence="8">
    <location>
        <begin position="215"/>
        <end position="245"/>
    </location>
</feature>
<evidence type="ECO:0000256" key="2">
    <source>
        <dbReference type="ARBA" id="ARBA00010792"/>
    </source>
</evidence>
<evidence type="ECO:0000259" key="9">
    <source>
        <dbReference type="Pfam" id="PF09335"/>
    </source>
</evidence>
<proteinExistence type="inferred from homology"/>
<dbReference type="PANTHER" id="PTHR30353">
    <property type="entry name" value="INNER MEMBRANE PROTEIN DEDA-RELATED"/>
    <property type="match status" value="1"/>
</dbReference>
<dbReference type="Proteomes" id="UP000002007">
    <property type="component" value="Chromosome"/>
</dbReference>
<dbReference type="RefSeq" id="WP_012243790.1">
    <property type="nucleotide sequence ID" value="NC_010168.1"/>
</dbReference>
<dbReference type="InterPro" id="IPR032816">
    <property type="entry name" value="VTT_dom"/>
</dbReference>
<evidence type="ECO:0000256" key="3">
    <source>
        <dbReference type="ARBA" id="ARBA00022475"/>
    </source>
</evidence>
<keyword evidence="5 7" id="KW-1133">Transmembrane helix</keyword>
<keyword evidence="11" id="KW-1185">Reference proteome</keyword>
<evidence type="ECO:0000256" key="1">
    <source>
        <dbReference type="ARBA" id="ARBA00004651"/>
    </source>
</evidence>
<keyword evidence="6 7" id="KW-0472">Membrane</keyword>
<comment type="subcellular location">
    <subcellularLocation>
        <location evidence="1 7">Cell membrane</location>
        <topology evidence="1 7">Multi-pass membrane protein</topology>
    </subcellularLocation>
</comment>
<feature type="domain" description="VTT" evidence="9">
    <location>
        <begin position="41"/>
        <end position="165"/>
    </location>
</feature>
<feature type="transmembrane region" description="Helical" evidence="7">
    <location>
        <begin position="61"/>
        <end position="80"/>
    </location>
</feature>
<reference evidence="11" key="1">
    <citation type="journal article" date="2008" name="J. Bacteriol.">
        <title>Genome sequence of the fish pathogen Renibacterium salmoninarum suggests reductive evolution away from an environmental Arthrobacter ancestor.</title>
        <authorList>
            <person name="Wiens G.D."/>
            <person name="Rockey D.D."/>
            <person name="Wu Z."/>
            <person name="Chang J."/>
            <person name="Levy R."/>
            <person name="Crane S."/>
            <person name="Chen D.S."/>
            <person name="Capri G.R."/>
            <person name="Burnett J.R."/>
            <person name="Sudheesh P.S."/>
            <person name="Schipma M.J."/>
            <person name="Burd H."/>
            <person name="Bhattacharyya A."/>
            <person name="Rhodes L.D."/>
            <person name="Kaul R."/>
            <person name="Strom M.S."/>
        </authorList>
    </citation>
    <scope>NUCLEOTIDE SEQUENCE [LARGE SCALE GENOMIC DNA]</scope>
    <source>
        <strain evidence="11">ATCC 33209 / DSM 20767 / JCM 11484 / NBRC 15589 / NCIMB 2235</strain>
    </source>
</reference>